<sequence length="262" mass="30433">MGYNESFYDLTLQTLSYKYGDDEEFSVTYKSIVTSSPSTVWFVDEIPVLGALEYEANTDQTVTKSYNRKLKVTKKLQWEVLDMPKTSGYSDVVSVKRSIKVQPNSVGKWDYYGPRDKTTVFGQVLFSAVAEVDYAPSVTLNFAKTVKLYVKPRYNNTKLFKAFYERNQSYYKEISDSSRLYQCYIWEVNAIPNRGSMFLNTSTSMPLLDMRYFSYRYVQHGYLTELYSIVRDPAYIIDDAICRSKEELSYEPNSGLKIKKTD</sequence>
<dbReference type="OrthoDB" id="6157647at2759"/>
<protein>
    <submittedName>
        <fullName evidence="2">Uncharacterized protein LOC111124142</fullName>
    </submittedName>
</protein>
<dbReference type="RefSeq" id="XP_022322715.1">
    <property type="nucleotide sequence ID" value="XM_022467007.1"/>
</dbReference>
<reference evidence="2" key="1">
    <citation type="submission" date="2025-08" db="UniProtKB">
        <authorList>
            <consortium name="RefSeq"/>
        </authorList>
    </citation>
    <scope>IDENTIFICATION</scope>
    <source>
        <tissue evidence="2">Whole sample</tissue>
    </source>
</reference>
<dbReference type="Proteomes" id="UP000694844">
    <property type="component" value="Chromosome 3"/>
</dbReference>
<name>A0A8B8D4W2_CRAVI</name>
<organism evidence="1 2">
    <name type="scientific">Crassostrea virginica</name>
    <name type="common">Eastern oyster</name>
    <dbReference type="NCBI Taxonomy" id="6565"/>
    <lineage>
        <taxon>Eukaryota</taxon>
        <taxon>Metazoa</taxon>
        <taxon>Spiralia</taxon>
        <taxon>Lophotrochozoa</taxon>
        <taxon>Mollusca</taxon>
        <taxon>Bivalvia</taxon>
        <taxon>Autobranchia</taxon>
        <taxon>Pteriomorphia</taxon>
        <taxon>Ostreida</taxon>
        <taxon>Ostreoidea</taxon>
        <taxon>Ostreidae</taxon>
        <taxon>Crassostrea</taxon>
    </lineage>
</organism>
<keyword evidence="1" id="KW-1185">Reference proteome</keyword>
<dbReference type="KEGG" id="cvn:111124142"/>
<gene>
    <name evidence="2" type="primary">LOC111124142</name>
</gene>
<accession>A0A8B8D4W2</accession>
<dbReference type="GeneID" id="111124142"/>
<evidence type="ECO:0000313" key="1">
    <source>
        <dbReference type="Proteomes" id="UP000694844"/>
    </source>
</evidence>
<proteinExistence type="predicted"/>
<dbReference type="AlphaFoldDB" id="A0A8B8D4W2"/>
<evidence type="ECO:0000313" key="2">
    <source>
        <dbReference type="RefSeq" id="XP_022322715.1"/>
    </source>
</evidence>